<keyword evidence="4" id="KW-0498">Mitosis</keyword>
<dbReference type="OrthoDB" id="331602at2759"/>
<dbReference type="PANTHER" id="PTHR23168:SF0">
    <property type="entry name" value="MITOTIC SPINDLE ASSEMBLY CHECKPOINT PROTEIN MAD1"/>
    <property type="match status" value="1"/>
</dbReference>
<evidence type="ECO:0000313" key="8">
    <source>
        <dbReference type="EMBL" id="OZC12886.1"/>
    </source>
</evidence>
<evidence type="ECO:0000313" key="9">
    <source>
        <dbReference type="Proteomes" id="UP000242913"/>
    </source>
</evidence>
<keyword evidence="5" id="KW-0539">Nucleus</keyword>
<feature type="coiled-coil region" evidence="7">
    <location>
        <begin position="105"/>
        <end position="171"/>
    </location>
</feature>
<dbReference type="AlphaFoldDB" id="A0A238C6E7"/>
<comment type="similarity">
    <text evidence="2">Belongs to the MAD1 family.</text>
</comment>
<evidence type="ECO:0000256" key="1">
    <source>
        <dbReference type="ARBA" id="ARBA00004123"/>
    </source>
</evidence>
<sequence length="605" mass="70202">MSFEWITATGGCTVMAWTLLVSREQPAGVSHLCLRILFKKGRSQSLMMFNEELKLQTYKWLSKRYFPKLVFKLIAACDHSPTGYITTNPEDLFSRRYRRGNSESVRHLSVRVRVAEEEVKKYRLQNEDLKKTVAKMTKELCDKQYEMESLRKTFEQQVDGLQHQLSKKEREDKQSKFEAIMSLLQGNAGPPKIYEPPFSFLDEPKPETVNVEAQTDDWMLRSIQKSVNAAVAGPSVISKCNADNESNDAEKCGKMAEEIAKLENEKFFLTTQLKLTRNKLENFELQEAQKTSLENRLIILTEMNECLVKENERIKEMIASKMDADVGTMEEKRRIIDLTLKHQAKLDEIQMELNWKSQKLQEQLQINQTLSTNLENVKEKLNAGDCEDSGLIQNSTEVLKRYENEISELKKKLAQYDELSDPSVKILHMKMNPLDIAYQEYKEFQTNRKRKLNESLSFLNENNDDLIPALRKKQRDEMVKQIADLQFKLHKVEKENERALKIQSNLVKKYRAFVTALSGLQIKMKEDDLVQVESIFDPGNYFIFKVHDYGKTISLLETDYAMQWTAQIREYLKGRNSTPAFLAAITMILDERAGSTTTMSFYPSD</sequence>
<keyword evidence="6" id="KW-0131">Cell cycle</keyword>
<keyword evidence="7" id="KW-0175">Coiled coil</keyword>
<reference evidence="8 9" key="1">
    <citation type="submission" date="2015-12" db="EMBL/GenBank/DDBJ databases">
        <title>Draft genome of the nematode, Onchocerca flexuosa.</title>
        <authorList>
            <person name="Mitreva M."/>
        </authorList>
    </citation>
    <scope>NUCLEOTIDE SEQUENCE [LARGE SCALE GENOMIC DNA]</scope>
    <source>
        <strain evidence="8">Red Deer</strain>
    </source>
</reference>
<keyword evidence="9" id="KW-1185">Reference proteome</keyword>
<dbReference type="Proteomes" id="UP000242913">
    <property type="component" value="Unassembled WGS sequence"/>
</dbReference>
<dbReference type="Gene3D" id="3.30.457.60">
    <property type="match status" value="1"/>
</dbReference>
<evidence type="ECO:0000256" key="6">
    <source>
        <dbReference type="ARBA" id="ARBA00023306"/>
    </source>
</evidence>
<evidence type="ECO:0000256" key="3">
    <source>
        <dbReference type="ARBA" id="ARBA00022618"/>
    </source>
</evidence>
<dbReference type="EMBL" id="KZ269977">
    <property type="protein sequence ID" value="OZC12886.1"/>
    <property type="molecule type" value="Genomic_DNA"/>
</dbReference>
<keyword evidence="3" id="KW-0132">Cell division</keyword>
<name>A0A238C6E7_9BILA</name>
<feature type="coiled-coil region" evidence="7">
    <location>
        <begin position="360"/>
        <end position="502"/>
    </location>
</feature>
<dbReference type="Pfam" id="PF05557">
    <property type="entry name" value="MAD"/>
    <property type="match status" value="1"/>
</dbReference>
<gene>
    <name evidence="8" type="ORF">X798_00521</name>
</gene>
<evidence type="ECO:0000256" key="5">
    <source>
        <dbReference type="ARBA" id="ARBA00023242"/>
    </source>
</evidence>
<dbReference type="GO" id="GO:0051315">
    <property type="term" value="P:attachment of mitotic spindle microtubules to kinetochore"/>
    <property type="evidence" value="ECO:0007669"/>
    <property type="project" value="TreeGrafter"/>
</dbReference>
<dbReference type="PANTHER" id="PTHR23168">
    <property type="entry name" value="MITOTIC SPINDLE ASSEMBLY CHECKPOINT PROTEIN MAD1 MITOTIC ARREST DEFICIENT-LIKE PROTEIN 1"/>
    <property type="match status" value="1"/>
</dbReference>
<dbReference type="GO" id="GO:0007094">
    <property type="term" value="P:mitotic spindle assembly checkpoint signaling"/>
    <property type="evidence" value="ECO:0007669"/>
    <property type="project" value="InterPro"/>
</dbReference>
<evidence type="ECO:0000256" key="7">
    <source>
        <dbReference type="SAM" id="Coils"/>
    </source>
</evidence>
<organism evidence="8 9">
    <name type="scientific">Onchocerca flexuosa</name>
    <dbReference type="NCBI Taxonomy" id="387005"/>
    <lineage>
        <taxon>Eukaryota</taxon>
        <taxon>Metazoa</taxon>
        <taxon>Ecdysozoa</taxon>
        <taxon>Nematoda</taxon>
        <taxon>Chromadorea</taxon>
        <taxon>Rhabditida</taxon>
        <taxon>Spirurina</taxon>
        <taxon>Spiruromorpha</taxon>
        <taxon>Filarioidea</taxon>
        <taxon>Onchocercidae</taxon>
        <taxon>Onchocerca</taxon>
    </lineage>
</organism>
<proteinExistence type="inferred from homology"/>
<dbReference type="GO" id="GO:0005635">
    <property type="term" value="C:nuclear envelope"/>
    <property type="evidence" value="ECO:0007669"/>
    <property type="project" value="TreeGrafter"/>
</dbReference>
<evidence type="ECO:0000256" key="4">
    <source>
        <dbReference type="ARBA" id="ARBA00022776"/>
    </source>
</evidence>
<accession>A0A238C6E7</accession>
<dbReference type="GO" id="GO:0000776">
    <property type="term" value="C:kinetochore"/>
    <property type="evidence" value="ECO:0007669"/>
    <property type="project" value="TreeGrafter"/>
</dbReference>
<dbReference type="InterPro" id="IPR008672">
    <property type="entry name" value="Mad1"/>
</dbReference>
<comment type="subcellular location">
    <subcellularLocation>
        <location evidence="1">Nucleus</location>
    </subcellularLocation>
</comment>
<protein>
    <submittedName>
        <fullName evidence="8">Uncharacterized protein</fullName>
    </submittedName>
</protein>
<dbReference type="GO" id="GO:0051301">
    <property type="term" value="P:cell division"/>
    <property type="evidence" value="ECO:0007669"/>
    <property type="project" value="UniProtKB-KW"/>
</dbReference>
<evidence type="ECO:0000256" key="2">
    <source>
        <dbReference type="ARBA" id="ARBA00008029"/>
    </source>
</evidence>
<dbReference type="GO" id="GO:0072686">
    <property type="term" value="C:mitotic spindle"/>
    <property type="evidence" value="ECO:0007669"/>
    <property type="project" value="TreeGrafter"/>
</dbReference>